<dbReference type="RefSeq" id="WP_179813882.1">
    <property type="nucleotide sequence ID" value="NZ_JACBZD010000001.1"/>
</dbReference>
<evidence type="ECO:0000259" key="5">
    <source>
        <dbReference type="PROSITE" id="PS50932"/>
    </source>
</evidence>
<dbReference type="Proteomes" id="UP000567795">
    <property type="component" value="Unassembled WGS sequence"/>
</dbReference>
<protein>
    <submittedName>
        <fullName evidence="6">DNA-binding LacI/PurR family transcriptional regulator</fullName>
    </submittedName>
</protein>
<dbReference type="Gene3D" id="3.40.50.2300">
    <property type="match status" value="2"/>
</dbReference>
<keyword evidence="7" id="KW-1185">Reference proteome</keyword>
<keyword evidence="1" id="KW-0805">Transcription regulation</keyword>
<gene>
    <name evidence="6" type="ORF">FHU37_002018</name>
</gene>
<reference evidence="6 7" key="1">
    <citation type="submission" date="2020-07" db="EMBL/GenBank/DDBJ databases">
        <title>Sequencing the genomes of 1000 actinobacteria strains.</title>
        <authorList>
            <person name="Klenk H.-P."/>
        </authorList>
    </citation>
    <scope>NUCLEOTIDE SEQUENCE [LARGE SCALE GENOMIC DNA]</scope>
    <source>
        <strain evidence="6 7">DSM 42178</strain>
    </source>
</reference>
<organism evidence="6 7">
    <name type="scientific">Allostreptomyces psammosilenae</name>
    <dbReference type="NCBI Taxonomy" id="1892865"/>
    <lineage>
        <taxon>Bacteria</taxon>
        <taxon>Bacillati</taxon>
        <taxon>Actinomycetota</taxon>
        <taxon>Actinomycetes</taxon>
        <taxon>Kitasatosporales</taxon>
        <taxon>Streptomycetaceae</taxon>
        <taxon>Allostreptomyces</taxon>
    </lineage>
</organism>
<dbReference type="PANTHER" id="PTHR30146">
    <property type="entry name" value="LACI-RELATED TRANSCRIPTIONAL REPRESSOR"/>
    <property type="match status" value="1"/>
</dbReference>
<dbReference type="CDD" id="cd01392">
    <property type="entry name" value="HTH_LacI"/>
    <property type="match status" value="1"/>
</dbReference>
<feature type="domain" description="HTH lacI-type" evidence="5">
    <location>
        <begin position="23"/>
        <end position="77"/>
    </location>
</feature>
<proteinExistence type="predicted"/>
<keyword evidence="2 6" id="KW-0238">DNA-binding</keyword>
<dbReference type="InterPro" id="IPR046335">
    <property type="entry name" value="LacI/GalR-like_sensor"/>
</dbReference>
<dbReference type="CDD" id="cd01574">
    <property type="entry name" value="PBP1_LacI"/>
    <property type="match status" value="1"/>
</dbReference>
<comment type="caution">
    <text evidence="6">The sequence shown here is derived from an EMBL/GenBank/DDBJ whole genome shotgun (WGS) entry which is preliminary data.</text>
</comment>
<keyword evidence="3" id="KW-0804">Transcription</keyword>
<dbReference type="SMART" id="SM00354">
    <property type="entry name" value="HTH_LACI"/>
    <property type="match status" value="1"/>
</dbReference>
<dbReference type="EMBL" id="JACBZD010000001">
    <property type="protein sequence ID" value="NYI05075.1"/>
    <property type="molecule type" value="Genomic_DNA"/>
</dbReference>
<sequence>MDVTGHTQGSGAPTQPPRRRAGVSIRDVARAAGVSYQTVSRVINESPSVAPHTRERVLAAVERLGFRRSATAHALAVGQVRTVTVLTGNTTLYGYASTLRGIEQAARATGYAVGIRVLEGESPSDVRAAVQHATDAGGGVLVIAYDRAGQAVWEALPEGLPAAAAVEAPAEVADGGARPRVWIDDRAAAAEATRYLLALGHRTVHHVAIPASVRGGSSPRALGWSQALREAGAVVPGPAGEGWDATDGHRAGRELARDPAVTAVLCGNDDLALGVVRAMHEAGRSVPASVSVMGFDDAPHAAFLTPALSTVRLDFAQLGRACFHGLLTQLAPDAPSEEAPPLTATLVRRESTAPPPP</sequence>
<evidence type="ECO:0000313" key="7">
    <source>
        <dbReference type="Proteomes" id="UP000567795"/>
    </source>
</evidence>
<dbReference type="GO" id="GO:0003700">
    <property type="term" value="F:DNA-binding transcription factor activity"/>
    <property type="evidence" value="ECO:0007669"/>
    <property type="project" value="TreeGrafter"/>
</dbReference>
<evidence type="ECO:0000256" key="2">
    <source>
        <dbReference type="ARBA" id="ARBA00023125"/>
    </source>
</evidence>
<dbReference type="GO" id="GO:0000976">
    <property type="term" value="F:transcription cis-regulatory region binding"/>
    <property type="evidence" value="ECO:0007669"/>
    <property type="project" value="TreeGrafter"/>
</dbReference>
<dbReference type="PRINTS" id="PR00036">
    <property type="entry name" value="HTHLACI"/>
</dbReference>
<evidence type="ECO:0000256" key="1">
    <source>
        <dbReference type="ARBA" id="ARBA00023015"/>
    </source>
</evidence>
<dbReference type="InterPro" id="IPR000843">
    <property type="entry name" value="HTH_LacI"/>
</dbReference>
<feature type="region of interest" description="Disordered" evidence="4">
    <location>
        <begin position="332"/>
        <end position="357"/>
    </location>
</feature>
<dbReference type="PANTHER" id="PTHR30146:SF153">
    <property type="entry name" value="LACTOSE OPERON REPRESSOR"/>
    <property type="match status" value="1"/>
</dbReference>
<dbReference type="Pfam" id="PF13377">
    <property type="entry name" value="Peripla_BP_3"/>
    <property type="match status" value="1"/>
</dbReference>
<name>A0A852ZTA9_9ACTN</name>
<dbReference type="SUPFAM" id="SSF53822">
    <property type="entry name" value="Periplasmic binding protein-like I"/>
    <property type="match status" value="1"/>
</dbReference>
<dbReference type="PROSITE" id="PS00356">
    <property type="entry name" value="HTH_LACI_1"/>
    <property type="match status" value="1"/>
</dbReference>
<dbReference type="AlphaFoldDB" id="A0A852ZTA9"/>
<evidence type="ECO:0000256" key="4">
    <source>
        <dbReference type="SAM" id="MobiDB-lite"/>
    </source>
</evidence>
<dbReference type="Gene3D" id="1.10.260.40">
    <property type="entry name" value="lambda repressor-like DNA-binding domains"/>
    <property type="match status" value="1"/>
</dbReference>
<accession>A0A852ZTA9</accession>
<dbReference type="PROSITE" id="PS50932">
    <property type="entry name" value="HTH_LACI_2"/>
    <property type="match status" value="1"/>
</dbReference>
<feature type="compositionally biased region" description="Polar residues" evidence="4">
    <location>
        <begin position="1"/>
        <end position="13"/>
    </location>
</feature>
<feature type="region of interest" description="Disordered" evidence="4">
    <location>
        <begin position="1"/>
        <end position="22"/>
    </location>
</feature>
<dbReference type="InterPro" id="IPR010982">
    <property type="entry name" value="Lambda_DNA-bd_dom_sf"/>
</dbReference>
<evidence type="ECO:0000256" key="3">
    <source>
        <dbReference type="ARBA" id="ARBA00023163"/>
    </source>
</evidence>
<dbReference type="InterPro" id="IPR028082">
    <property type="entry name" value="Peripla_BP_I"/>
</dbReference>
<evidence type="ECO:0000313" key="6">
    <source>
        <dbReference type="EMBL" id="NYI05075.1"/>
    </source>
</evidence>
<dbReference type="Pfam" id="PF00356">
    <property type="entry name" value="LacI"/>
    <property type="match status" value="1"/>
</dbReference>
<dbReference type="SUPFAM" id="SSF47413">
    <property type="entry name" value="lambda repressor-like DNA-binding domains"/>
    <property type="match status" value="1"/>
</dbReference>